<dbReference type="InterPro" id="IPR016155">
    <property type="entry name" value="Mopterin_synth/thiamin_S_b"/>
</dbReference>
<proteinExistence type="inferred from homology"/>
<dbReference type="InterPro" id="IPR012675">
    <property type="entry name" value="Beta-grasp_dom_sf"/>
</dbReference>
<keyword evidence="5" id="KW-1185">Reference proteome</keyword>
<evidence type="ECO:0000256" key="3">
    <source>
        <dbReference type="ARBA" id="ARBA00024247"/>
    </source>
</evidence>
<sequence length="90" mass="9349">MSESSMNTVNVLYFASIREALGMGSESLQTSAATVAELREEIIRARGEAAAAALAPNKAVRMALNQVMCKGGTAIKDGDEVAFFPPVTGG</sequence>
<dbReference type="InterPro" id="IPR044672">
    <property type="entry name" value="MOCS2A"/>
</dbReference>
<dbReference type="Proteomes" id="UP000515811">
    <property type="component" value="Chromosome"/>
</dbReference>
<dbReference type="AlphaFoldDB" id="A0A7G9RKZ3"/>
<dbReference type="PANTHER" id="PTHR33359:SF1">
    <property type="entry name" value="MOLYBDOPTERIN SYNTHASE SULFUR CARRIER SUBUNIT"/>
    <property type="match status" value="1"/>
</dbReference>
<dbReference type="GO" id="GO:0006777">
    <property type="term" value="P:Mo-molybdopterin cofactor biosynthetic process"/>
    <property type="evidence" value="ECO:0007669"/>
    <property type="project" value="InterPro"/>
</dbReference>
<name>A0A7G9RKZ3_9BURK</name>
<protein>
    <recommendedName>
        <fullName evidence="3">Molybdopterin synthase sulfur carrier subunit</fullName>
    </recommendedName>
</protein>
<organism evidence="4 5">
    <name type="scientific">Diaphorobacter ruginosibacter</name>
    <dbReference type="NCBI Taxonomy" id="1715720"/>
    <lineage>
        <taxon>Bacteria</taxon>
        <taxon>Pseudomonadati</taxon>
        <taxon>Pseudomonadota</taxon>
        <taxon>Betaproteobacteria</taxon>
        <taxon>Burkholderiales</taxon>
        <taxon>Comamonadaceae</taxon>
        <taxon>Diaphorobacter</taxon>
    </lineage>
</organism>
<dbReference type="KEGG" id="drg:H9K76_17155"/>
<dbReference type="UniPathway" id="UPA00344"/>
<dbReference type="GO" id="GO:1990133">
    <property type="term" value="C:molybdopterin adenylyltransferase complex"/>
    <property type="evidence" value="ECO:0007669"/>
    <property type="project" value="TreeGrafter"/>
</dbReference>
<evidence type="ECO:0000313" key="4">
    <source>
        <dbReference type="EMBL" id="QNN56268.1"/>
    </source>
</evidence>
<evidence type="ECO:0000313" key="5">
    <source>
        <dbReference type="Proteomes" id="UP000515811"/>
    </source>
</evidence>
<evidence type="ECO:0000256" key="2">
    <source>
        <dbReference type="ARBA" id="ARBA00024200"/>
    </source>
</evidence>
<dbReference type="SUPFAM" id="SSF54285">
    <property type="entry name" value="MoaD/ThiS"/>
    <property type="match status" value="1"/>
</dbReference>
<dbReference type="EMBL" id="CP060714">
    <property type="protein sequence ID" value="QNN56268.1"/>
    <property type="molecule type" value="Genomic_DNA"/>
</dbReference>
<dbReference type="GO" id="GO:0000166">
    <property type="term" value="F:nucleotide binding"/>
    <property type="evidence" value="ECO:0007669"/>
    <property type="project" value="UniProtKB-KW"/>
</dbReference>
<gene>
    <name evidence="4" type="primary">moaD</name>
    <name evidence="4" type="ORF">H9K76_17155</name>
</gene>
<comment type="similarity">
    <text evidence="2">Belongs to the MoaD family.</text>
</comment>
<reference evidence="4 5" key="1">
    <citation type="submission" date="2020-08" db="EMBL/GenBank/DDBJ databases">
        <title>Genome sequence of Diaphorobacter ruginosibacter DSM 27467T.</title>
        <authorList>
            <person name="Hyun D.-W."/>
            <person name="Bae J.-W."/>
        </authorList>
    </citation>
    <scope>NUCLEOTIDE SEQUENCE [LARGE SCALE GENOMIC DNA]</scope>
    <source>
        <strain evidence="4 5">DSM 27467</strain>
    </source>
</reference>
<dbReference type="NCBIfam" id="TIGR01682">
    <property type="entry name" value="moaD"/>
    <property type="match status" value="1"/>
</dbReference>
<dbReference type="Gene3D" id="3.10.20.30">
    <property type="match status" value="1"/>
</dbReference>
<evidence type="ECO:0000256" key="1">
    <source>
        <dbReference type="ARBA" id="ARBA00022741"/>
    </source>
</evidence>
<dbReference type="CDD" id="cd00754">
    <property type="entry name" value="Ubl_MoaD"/>
    <property type="match status" value="1"/>
</dbReference>
<accession>A0A7G9RKZ3</accession>
<dbReference type="PANTHER" id="PTHR33359">
    <property type="entry name" value="MOLYBDOPTERIN SYNTHASE SULFUR CARRIER SUBUNIT"/>
    <property type="match status" value="1"/>
</dbReference>
<dbReference type="InterPro" id="IPR003749">
    <property type="entry name" value="ThiS/MoaD-like"/>
</dbReference>
<dbReference type="Pfam" id="PF02597">
    <property type="entry name" value="ThiS"/>
    <property type="match status" value="1"/>
</dbReference>
<keyword evidence="1" id="KW-0547">Nucleotide-binding</keyword>